<feature type="transmembrane region" description="Helical" evidence="4">
    <location>
        <begin position="39"/>
        <end position="56"/>
    </location>
</feature>
<proteinExistence type="predicted"/>
<dbReference type="InterPro" id="IPR018060">
    <property type="entry name" value="HTH_AraC"/>
</dbReference>
<sequence length="369" mass="43991">MYKLQTTLDVIVITGVILGFFISLSLITTSFYNSRANKYLSISLFLLVWITFLGWYDADHGILEFLHGIMWEFLVPVTLFTYFLIQIKHSYFQKNWYKWLYAIFFITFLIDVYLDLDFVFGIYNSPFDEDTFIVDLFFFIEDSLSFWYNVVLMIWARRLIQKAEVISREKRHWLLRLNLFIILILVIWFVSNLEEIFLDSEYVLQLLWAILSFLSWWLLYYGVFRLQIVIQKDEIHRQLTIHPIEHLSKKRNTDTVSKYIVELYKIMDEEKPYKNPLLGRIDLAKRLNISEGYLSQVVNQELGKSVIQFVNEYRVKTAKELLDNPEFNKYSVEAIGMESGFKSKSNFYSTFKTHSGVSPGAYRKRQKTS</sequence>
<keyword evidence="2" id="KW-0238">DNA-binding</keyword>
<dbReference type="SMART" id="SM00342">
    <property type="entry name" value="HTH_ARAC"/>
    <property type="match status" value="1"/>
</dbReference>
<comment type="caution">
    <text evidence="6">The sequence shown here is derived from an EMBL/GenBank/DDBJ whole genome shotgun (WGS) entry which is preliminary data.</text>
</comment>
<feature type="transmembrane region" description="Helical" evidence="4">
    <location>
        <begin position="68"/>
        <end position="87"/>
    </location>
</feature>
<reference evidence="6 7" key="1">
    <citation type="submission" date="2019-06" db="EMBL/GenBank/DDBJ databases">
        <authorList>
            <person name="Meng X."/>
        </authorList>
    </citation>
    <scope>NUCLEOTIDE SEQUENCE [LARGE SCALE GENOMIC DNA]</scope>
    <source>
        <strain evidence="6 7">M625</strain>
    </source>
</reference>
<accession>A0A504J7X1</accession>
<protein>
    <submittedName>
        <fullName evidence="6">AraC family transcriptional regulator</fullName>
    </submittedName>
</protein>
<dbReference type="OrthoDB" id="9779074at2"/>
<dbReference type="RefSeq" id="WP_140597187.1">
    <property type="nucleotide sequence ID" value="NZ_VFWZ01000009.1"/>
</dbReference>
<keyword evidence="4" id="KW-0812">Transmembrane</keyword>
<keyword evidence="4" id="KW-1133">Transmembrane helix</keyword>
<feature type="transmembrane region" description="Helical" evidence="4">
    <location>
        <begin position="6"/>
        <end position="27"/>
    </location>
</feature>
<evidence type="ECO:0000313" key="6">
    <source>
        <dbReference type="EMBL" id="TPN82261.1"/>
    </source>
</evidence>
<name>A0A504J7X1_9FLAO</name>
<evidence type="ECO:0000256" key="2">
    <source>
        <dbReference type="ARBA" id="ARBA00023125"/>
    </source>
</evidence>
<dbReference type="InterPro" id="IPR009057">
    <property type="entry name" value="Homeodomain-like_sf"/>
</dbReference>
<dbReference type="Proteomes" id="UP000315540">
    <property type="component" value="Unassembled WGS sequence"/>
</dbReference>
<evidence type="ECO:0000256" key="4">
    <source>
        <dbReference type="SAM" id="Phobius"/>
    </source>
</evidence>
<feature type="domain" description="HTH araC/xylS-type" evidence="5">
    <location>
        <begin position="282"/>
        <end position="365"/>
    </location>
</feature>
<keyword evidence="1" id="KW-0805">Transcription regulation</keyword>
<evidence type="ECO:0000313" key="7">
    <source>
        <dbReference type="Proteomes" id="UP000315540"/>
    </source>
</evidence>
<dbReference type="PANTHER" id="PTHR43280">
    <property type="entry name" value="ARAC-FAMILY TRANSCRIPTIONAL REGULATOR"/>
    <property type="match status" value="1"/>
</dbReference>
<dbReference type="GO" id="GO:0043565">
    <property type="term" value="F:sequence-specific DNA binding"/>
    <property type="evidence" value="ECO:0007669"/>
    <property type="project" value="InterPro"/>
</dbReference>
<dbReference type="SUPFAM" id="SSF46689">
    <property type="entry name" value="Homeodomain-like"/>
    <property type="match status" value="1"/>
</dbReference>
<feature type="transmembrane region" description="Helical" evidence="4">
    <location>
        <begin position="202"/>
        <end position="223"/>
    </location>
</feature>
<keyword evidence="7" id="KW-1185">Reference proteome</keyword>
<dbReference type="PROSITE" id="PS01124">
    <property type="entry name" value="HTH_ARAC_FAMILY_2"/>
    <property type="match status" value="1"/>
</dbReference>
<evidence type="ECO:0000256" key="3">
    <source>
        <dbReference type="ARBA" id="ARBA00023163"/>
    </source>
</evidence>
<keyword evidence="4" id="KW-0472">Membrane</keyword>
<dbReference type="Gene3D" id="1.10.10.60">
    <property type="entry name" value="Homeodomain-like"/>
    <property type="match status" value="2"/>
</dbReference>
<evidence type="ECO:0000256" key="1">
    <source>
        <dbReference type="ARBA" id="ARBA00023015"/>
    </source>
</evidence>
<gene>
    <name evidence="6" type="ORF">FHK87_22820</name>
</gene>
<dbReference type="AlphaFoldDB" id="A0A504J7X1"/>
<dbReference type="PANTHER" id="PTHR43280:SF29">
    <property type="entry name" value="ARAC-FAMILY TRANSCRIPTIONAL REGULATOR"/>
    <property type="match status" value="1"/>
</dbReference>
<feature type="transmembrane region" description="Helical" evidence="4">
    <location>
        <begin position="99"/>
        <end position="120"/>
    </location>
</feature>
<keyword evidence="3" id="KW-0804">Transcription</keyword>
<evidence type="ECO:0000259" key="5">
    <source>
        <dbReference type="PROSITE" id="PS01124"/>
    </source>
</evidence>
<dbReference type="EMBL" id="VFWZ01000009">
    <property type="protein sequence ID" value="TPN82261.1"/>
    <property type="molecule type" value="Genomic_DNA"/>
</dbReference>
<dbReference type="InterPro" id="IPR018062">
    <property type="entry name" value="HTH_AraC-typ_CS"/>
</dbReference>
<feature type="transmembrane region" description="Helical" evidence="4">
    <location>
        <begin position="173"/>
        <end position="190"/>
    </location>
</feature>
<dbReference type="GO" id="GO:0003700">
    <property type="term" value="F:DNA-binding transcription factor activity"/>
    <property type="evidence" value="ECO:0007669"/>
    <property type="project" value="InterPro"/>
</dbReference>
<feature type="transmembrane region" description="Helical" evidence="4">
    <location>
        <begin position="132"/>
        <end position="152"/>
    </location>
</feature>
<organism evidence="6 7">
    <name type="scientific">Aquimarina algicola</name>
    <dbReference type="NCBI Taxonomy" id="2589995"/>
    <lineage>
        <taxon>Bacteria</taxon>
        <taxon>Pseudomonadati</taxon>
        <taxon>Bacteroidota</taxon>
        <taxon>Flavobacteriia</taxon>
        <taxon>Flavobacteriales</taxon>
        <taxon>Flavobacteriaceae</taxon>
        <taxon>Aquimarina</taxon>
    </lineage>
</organism>
<dbReference type="PROSITE" id="PS00041">
    <property type="entry name" value="HTH_ARAC_FAMILY_1"/>
    <property type="match status" value="1"/>
</dbReference>
<dbReference type="Pfam" id="PF12833">
    <property type="entry name" value="HTH_18"/>
    <property type="match status" value="1"/>
</dbReference>